<reference evidence="3" key="1">
    <citation type="journal article" date="2015" name="Nature">
        <title>Complex archaea that bridge the gap between prokaryotes and eukaryotes.</title>
        <authorList>
            <person name="Spang A."/>
            <person name="Saw J.H."/>
            <person name="Jorgensen S.L."/>
            <person name="Zaremba-Niedzwiedzka K."/>
            <person name="Martijn J."/>
            <person name="Lind A.E."/>
            <person name="van Eijk R."/>
            <person name="Schleper C."/>
            <person name="Guy L."/>
            <person name="Ettema T.J."/>
        </authorList>
    </citation>
    <scope>NUCLEOTIDE SEQUENCE</scope>
</reference>
<evidence type="ECO:0000313" key="3">
    <source>
        <dbReference type="EMBL" id="KKL24221.1"/>
    </source>
</evidence>
<sequence>PPAEAAADVLKIGTLNPLSGPVALWGVSQRRCAELWAEEVNANGGLLVKGKRYRVELPRGDTRGLPEVARTAAERLIYKDKVKFIVGPNVDTTFTAVRTVCTPEKVINFGATFDPLNIHPDHPYAVIIMWMAHQTGPIMYEYFKEQHGIKKLAFIVVDEPGARLATDKLKESAKKLGLEAVGTSYYARGVTDMYPQVTKVLAGKPDVIDAPLGSPEEMGLICKAARELGFKGIISEETEGDVEVTCSIAGKENCEGLFFNAGSYDPKNVAARMKKYYDSYVEKFGVWNPDAPTKLYTTFALGAAIQKAGTVTDTDAVMRAFQTMQLKTPYLKGDHVVRGVGLKEFGINNQIGVPLVLAQIQKGEPVVVWVHMAKKEKGIKYTEPYEFIW</sequence>
<keyword evidence="1" id="KW-0732">Signal</keyword>
<accession>A0A0F9E2V0</accession>
<dbReference type="InterPro" id="IPR051010">
    <property type="entry name" value="BCAA_transport"/>
</dbReference>
<dbReference type="InterPro" id="IPR028081">
    <property type="entry name" value="Leu-bd"/>
</dbReference>
<evidence type="ECO:0000259" key="2">
    <source>
        <dbReference type="Pfam" id="PF13458"/>
    </source>
</evidence>
<organism evidence="3">
    <name type="scientific">marine sediment metagenome</name>
    <dbReference type="NCBI Taxonomy" id="412755"/>
    <lineage>
        <taxon>unclassified sequences</taxon>
        <taxon>metagenomes</taxon>
        <taxon>ecological metagenomes</taxon>
    </lineage>
</organism>
<dbReference type="EMBL" id="LAZR01036675">
    <property type="protein sequence ID" value="KKL24221.1"/>
    <property type="molecule type" value="Genomic_DNA"/>
</dbReference>
<dbReference type="PANTHER" id="PTHR30483:SF6">
    <property type="entry name" value="PERIPLASMIC BINDING PROTEIN OF ABC TRANSPORTER FOR NATURAL AMINO ACIDS"/>
    <property type="match status" value="1"/>
</dbReference>
<dbReference type="CDD" id="cd06336">
    <property type="entry name" value="PBP1_ABC_ligand_binding-like"/>
    <property type="match status" value="1"/>
</dbReference>
<proteinExistence type="predicted"/>
<protein>
    <recommendedName>
        <fullName evidence="2">Leucine-binding protein domain-containing protein</fullName>
    </recommendedName>
</protein>
<evidence type="ECO:0000256" key="1">
    <source>
        <dbReference type="ARBA" id="ARBA00022729"/>
    </source>
</evidence>
<dbReference type="InterPro" id="IPR028082">
    <property type="entry name" value="Peripla_BP_I"/>
</dbReference>
<dbReference type="AlphaFoldDB" id="A0A0F9E2V0"/>
<feature type="non-terminal residue" evidence="3">
    <location>
        <position position="1"/>
    </location>
</feature>
<gene>
    <name evidence="3" type="ORF">LCGC14_2417510</name>
</gene>
<dbReference type="SUPFAM" id="SSF53822">
    <property type="entry name" value="Periplasmic binding protein-like I"/>
    <property type="match status" value="1"/>
</dbReference>
<name>A0A0F9E2V0_9ZZZZ</name>
<dbReference type="PANTHER" id="PTHR30483">
    <property type="entry name" value="LEUCINE-SPECIFIC-BINDING PROTEIN"/>
    <property type="match status" value="1"/>
</dbReference>
<dbReference type="Gene3D" id="3.40.50.2300">
    <property type="match status" value="2"/>
</dbReference>
<feature type="domain" description="Leucine-binding protein" evidence="2">
    <location>
        <begin position="10"/>
        <end position="335"/>
    </location>
</feature>
<dbReference type="Pfam" id="PF13458">
    <property type="entry name" value="Peripla_BP_6"/>
    <property type="match status" value="1"/>
</dbReference>
<comment type="caution">
    <text evidence="3">The sequence shown here is derived from an EMBL/GenBank/DDBJ whole genome shotgun (WGS) entry which is preliminary data.</text>
</comment>